<proteinExistence type="predicted"/>
<dbReference type="InParanoid" id="H0ER10"/>
<comment type="caution">
    <text evidence="1">The sequence shown here is derived from an EMBL/GenBank/DDBJ whole genome shotgun (WGS) entry which is preliminary data.</text>
</comment>
<sequence>MMVAVAYMDPQHGGTPGCPRISQLTFMSRYTNKREILPHRIIHTPHSVHKAPEALAKKWKAFYARYLARGGQYMWQTLLLLNSSE</sequence>
<accession>H0ER10</accession>
<reference evidence="1 2" key="1">
    <citation type="journal article" date="2012" name="Eukaryot. Cell">
        <title>Genome sequence of the fungus Glarea lozoyensis: the first genome sequence of a species from the Helotiaceae family.</title>
        <authorList>
            <person name="Youssar L."/>
            <person name="Gruening B.A."/>
            <person name="Erxleben A."/>
            <person name="Guenther S."/>
            <person name="Huettel W."/>
        </authorList>
    </citation>
    <scope>NUCLEOTIDE SEQUENCE [LARGE SCALE GENOMIC DNA]</scope>
    <source>
        <strain evidence="2">ATCC 74030 / MF5533</strain>
    </source>
</reference>
<protein>
    <submittedName>
        <fullName evidence="1">Uncharacterized protein</fullName>
    </submittedName>
</protein>
<evidence type="ECO:0000313" key="2">
    <source>
        <dbReference type="Proteomes" id="UP000005446"/>
    </source>
</evidence>
<evidence type="ECO:0000313" key="1">
    <source>
        <dbReference type="EMBL" id="EHK99036.1"/>
    </source>
</evidence>
<dbReference type="HOGENOM" id="CLU_2512833_0_0_1"/>
<keyword evidence="2" id="KW-1185">Reference proteome</keyword>
<dbReference type="AlphaFoldDB" id="H0ER10"/>
<organism evidence="1 2">
    <name type="scientific">Glarea lozoyensis (strain ATCC 74030 / MF5533)</name>
    <dbReference type="NCBI Taxonomy" id="1104152"/>
    <lineage>
        <taxon>Eukaryota</taxon>
        <taxon>Fungi</taxon>
        <taxon>Dikarya</taxon>
        <taxon>Ascomycota</taxon>
        <taxon>Pezizomycotina</taxon>
        <taxon>Leotiomycetes</taxon>
        <taxon>Helotiales</taxon>
        <taxon>Helotiaceae</taxon>
        <taxon>Glarea</taxon>
    </lineage>
</organism>
<gene>
    <name evidence="1" type="ORF">M7I_5121</name>
</gene>
<dbReference type="EMBL" id="AGUE01000131">
    <property type="protein sequence ID" value="EHK99036.1"/>
    <property type="molecule type" value="Genomic_DNA"/>
</dbReference>
<dbReference type="Proteomes" id="UP000005446">
    <property type="component" value="Unassembled WGS sequence"/>
</dbReference>
<name>H0ER10_GLAL7</name>